<feature type="compositionally biased region" description="Low complexity" evidence="1">
    <location>
        <begin position="329"/>
        <end position="339"/>
    </location>
</feature>
<accession>A0A9W9BGH4</accession>
<feature type="compositionally biased region" description="Polar residues" evidence="1">
    <location>
        <begin position="241"/>
        <end position="267"/>
    </location>
</feature>
<dbReference type="GeneID" id="80865810"/>
<dbReference type="EMBL" id="JAOPEN010000002">
    <property type="protein sequence ID" value="KAJ4862958.1"/>
    <property type="molecule type" value="Genomic_DNA"/>
</dbReference>
<evidence type="ECO:0000313" key="3">
    <source>
        <dbReference type="Proteomes" id="UP001140511"/>
    </source>
</evidence>
<feature type="compositionally biased region" description="Polar residues" evidence="1">
    <location>
        <begin position="300"/>
        <end position="312"/>
    </location>
</feature>
<feature type="compositionally biased region" description="Low complexity" evidence="1">
    <location>
        <begin position="460"/>
        <end position="483"/>
    </location>
</feature>
<feature type="compositionally biased region" description="Polar residues" evidence="1">
    <location>
        <begin position="279"/>
        <end position="290"/>
    </location>
</feature>
<feature type="region of interest" description="Disordered" evidence="1">
    <location>
        <begin position="156"/>
        <end position="196"/>
    </location>
</feature>
<dbReference type="RefSeq" id="XP_056032014.1">
    <property type="nucleotide sequence ID" value="XM_056171122.1"/>
</dbReference>
<dbReference type="AlphaFoldDB" id="A0A9W9BGH4"/>
<evidence type="ECO:0000256" key="1">
    <source>
        <dbReference type="SAM" id="MobiDB-lite"/>
    </source>
</evidence>
<feature type="region of interest" description="Disordered" evidence="1">
    <location>
        <begin position="222"/>
        <end position="312"/>
    </location>
</feature>
<proteinExistence type="predicted"/>
<protein>
    <submittedName>
        <fullName evidence="2">Uncharacterized protein</fullName>
    </submittedName>
</protein>
<feature type="region of interest" description="Disordered" evidence="1">
    <location>
        <begin position="360"/>
        <end position="397"/>
    </location>
</feature>
<name>A0A9W9BGH4_9HYPO</name>
<gene>
    <name evidence="2" type="ORF">T069G_03912</name>
</gene>
<feature type="compositionally biased region" description="Polar residues" evidence="1">
    <location>
        <begin position="224"/>
        <end position="233"/>
    </location>
</feature>
<organism evidence="2 3">
    <name type="scientific">Trichoderma breve</name>
    <dbReference type="NCBI Taxonomy" id="2034170"/>
    <lineage>
        <taxon>Eukaryota</taxon>
        <taxon>Fungi</taxon>
        <taxon>Dikarya</taxon>
        <taxon>Ascomycota</taxon>
        <taxon>Pezizomycotina</taxon>
        <taxon>Sordariomycetes</taxon>
        <taxon>Hypocreomycetidae</taxon>
        <taxon>Hypocreales</taxon>
        <taxon>Hypocreaceae</taxon>
        <taxon>Trichoderma</taxon>
    </lineage>
</organism>
<feature type="region of interest" description="Disordered" evidence="1">
    <location>
        <begin position="423"/>
        <end position="515"/>
    </location>
</feature>
<feature type="region of interest" description="Disordered" evidence="1">
    <location>
        <begin position="323"/>
        <end position="342"/>
    </location>
</feature>
<feature type="compositionally biased region" description="Basic and acidic residues" evidence="1">
    <location>
        <begin position="495"/>
        <end position="505"/>
    </location>
</feature>
<dbReference type="Proteomes" id="UP001140511">
    <property type="component" value="Unassembled WGS sequence"/>
</dbReference>
<sequence>MAEPNPPSRERQRLQAQFARDERTIFTQIRAFFRAPATIDSLLVINVMSKLFMLSAITFIWARTRPLGSVGRNVLAFLTVSDIGITQFLWEFNDLQSWRLAPPQNDDVAIQTEPESIEMTRVVVQPDAVALPSSEFVGVRSLRAIEARNRRLRAAVQSDGPPALPSFEFERARPRPVGQSNLHPRVDEGTGVSQAGPRVSFQLPVETVRYLYANADVDVEVASSPPSLDSETTPKPPDTEVTATTQSQAGEETVSTLEPSRRSSIATTIAEPAEERYSTSEPSRPSSMATTIPGAPGEWCSTSGPSRRSSLATTIPEVAEVAEVKDSASESSFESTATTLPEIAEEEDFASELSLKLGKAATLPETEENKDSALESSPKSDIAATLPKIEEKKDSALENSLKSDVAAILRKVGEGKDLASLFSQKLDTVVTEQEVEEESPRGSSVRNFWGKVKGLRKSSGQKQNNDQNQGNNRNNGRGWNNVNDSGQSDSNPDWDIVKENRHLLKNDASVDSSDD</sequence>
<evidence type="ECO:0000313" key="2">
    <source>
        <dbReference type="EMBL" id="KAJ4862958.1"/>
    </source>
</evidence>
<keyword evidence="3" id="KW-1185">Reference proteome</keyword>
<reference evidence="2" key="1">
    <citation type="submission" date="2022-09" db="EMBL/GenBank/DDBJ databases">
        <title>Chromosome-level assembly of Trichoderma breve T069, a fungus used in development of biopesticide product.</title>
        <authorList>
            <person name="Lin R."/>
            <person name="Liu T."/>
        </authorList>
    </citation>
    <scope>NUCLEOTIDE SEQUENCE</scope>
    <source>
        <strain evidence="2">T069</strain>
    </source>
</reference>
<comment type="caution">
    <text evidence="2">The sequence shown here is derived from an EMBL/GenBank/DDBJ whole genome shotgun (WGS) entry which is preliminary data.</text>
</comment>